<gene>
    <name evidence="1" type="ORF">DDQ68_00260</name>
</gene>
<name>A0A2Z3GD48_9BACT</name>
<reference evidence="2" key="1">
    <citation type="submission" date="2018-04" db="EMBL/GenBank/DDBJ databases">
        <title>Complete genome of Antarctic heterotrophic bacterium Hymenobacter nivis.</title>
        <authorList>
            <person name="Terashima M."/>
        </authorList>
    </citation>
    <scope>NUCLEOTIDE SEQUENCE [LARGE SCALE GENOMIC DNA]</scope>
    <source>
        <strain evidence="2">NBRC 111535</strain>
    </source>
</reference>
<dbReference type="RefSeq" id="WP_109651741.1">
    <property type="nucleotide sequence ID" value="NZ_CP029145.1"/>
</dbReference>
<organism evidence="1 2">
    <name type="scientific">Hymenobacter nivis</name>
    <dbReference type="NCBI Taxonomy" id="1850093"/>
    <lineage>
        <taxon>Bacteria</taxon>
        <taxon>Pseudomonadati</taxon>
        <taxon>Bacteroidota</taxon>
        <taxon>Cytophagia</taxon>
        <taxon>Cytophagales</taxon>
        <taxon>Hymenobacteraceae</taxon>
        <taxon>Hymenobacter</taxon>
    </lineage>
</organism>
<evidence type="ECO:0000313" key="2">
    <source>
        <dbReference type="Proteomes" id="UP000245999"/>
    </source>
</evidence>
<dbReference type="EMBL" id="CP029145">
    <property type="protein sequence ID" value="AWM31353.1"/>
    <property type="molecule type" value="Genomic_DNA"/>
</dbReference>
<keyword evidence="2" id="KW-1185">Reference proteome</keyword>
<proteinExistence type="predicted"/>
<dbReference type="AlphaFoldDB" id="A0A2Z3GD48"/>
<accession>A0A2Z3GD48</accession>
<sequence>MATIKNKAGIRETFAARPDLKAVHVLPSGEHYFNLDHAEQALVEGEEITTLGPDADALKDDEKPAKAK</sequence>
<protein>
    <submittedName>
        <fullName evidence="1">Uncharacterized protein</fullName>
    </submittedName>
</protein>
<dbReference type="KEGG" id="hnv:DDQ68_00260"/>
<dbReference type="Proteomes" id="UP000245999">
    <property type="component" value="Chromosome"/>
</dbReference>
<evidence type="ECO:0000313" key="1">
    <source>
        <dbReference type="EMBL" id="AWM31353.1"/>
    </source>
</evidence>